<dbReference type="Gene3D" id="1.20.1260.10">
    <property type="match status" value="1"/>
</dbReference>
<protein>
    <submittedName>
        <fullName evidence="3">DUF305 domain-containing protein</fullName>
    </submittedName>
</protein>
<sequence>MNTPHKPYRRFFLTLALSFGIMYCVMYLNTYALDHVYPSLTRLYMTVLMITPMAVIMLGSMHHMYQNIRLNMLIVGGSTAVFALALLMVRSQTLVDDRRWMQAMIPHHSIAILTSERATIKAPEVRQLADSIISTQKREIGEMKRLLSRLK</sequence>
<evidence type="ECO:0000256" key="1">
    <source>
        <dbReference type="SAM" id="Phobius"/>
    </source>
</evidence>
<dbReference type="InterPro" id="IPR005183">
    <property type="entry name" value="DUF305_CopM-like"/>
</dbReference>
<evidence type="ECO:0000259" key="2">
    <source>
        <dbReference type="Pfam" id="PF03713"/>
    </source>
</evidence>
<keyword evidence="1" id="KW-0472">Membrane</keyword>
<reference evidence="3 4" key="1">
    <citation type="submission" date="2018-12" db="EMBL/GenBank/DDBJ databases">
        <authorList>
            <person name="Feng G."/>
            <person name="Zhu H."/>
        </authorList>
    </citation>
    <scope>NUCLEOTIDE SEQUENCE [LARGE SCALE GENOMIC DNA]</scope>
    <source>
        <strain evidence="3 4">KCTC 12533</strain>
    </source>
</reference>
<dbReference type="EMBL" id="RWIT01000004">
    <property type="protein sequence ID" value="RSK48795.1"/>
    <property type="molecule type" value="Genomic_DNA"/>
</dbReference>
<keyword evidence="1" id="KW-0812">Transmembrane</keyword>
<feature type="transmembrane region" description="Helical" evidence="1">
    <location>
        <begin position="12"/>
        <end position="33"/>
    </location>
</feature>
<dbReference type="InterPro" id="IPR012347">
    <property type="entry name" value="Ferritin-like"/>
</dbReference>
<dbReference type="Pfam" id="PF03713">
    <property type="entry name" value="DUF305"/>
    <property type="match status" value="1"/>
</dbReference>
<gene>
    <name evidence="3" type="ORF">EI291_09515</name>
</gene>
<evidence type="ECO:0000313" key="3">
    <source>
        <dbReference type="EMBL" id="RSK48795.1"/>
    </source>
</evidence>
<keyword evidence="4" id="KW-1185">Reference proteome</keyword>
<dbReference type="AlphaFoldDB" id="A0A3R9P4Z6"/>
<accession>A0A3R9P4Z6</accession>
<proteinExistence type="predicted"/>
<keyword evidence="1" id="KW-1133">Transmembrane helix</keyword>
<feature type="transmembrane region" description="Helical" evidence="1">
    <location>
        <begin position="39"/>
        <end position="58"/>
    </location>
</feature>
<dbReference type="OrthoDB" id="517560at2"/>
<comment type="caution">
    <text evidence="3">The sequence shown here is derived from an EMBL/GenBank/DDBJ whole genome shotgun (WGS) entry which is preliminary data.</text>
</comment>
<evidence type="ECO:0000313" key="4">
    <source>
        <dbReference type="Proteomes" id="UP000273500"/>
    </source>
</evidence>
<organism evidence="3 4">
    <name type="scientific">Hymenobacter rigui</name>
    <dbReference type="NCBI Taxonomy" id="334424"/>
    <lineage>
        <taxon>Bacteria</taxon>
        <taxon>Pseudomonadati</taxon>
        <taxon>Bacteroidota</taxon>
        <taxon>Cytophagia</taxon>
        <taxon>Cytophagales</taxon>
        <taxon>Hymenobacteraceae</taxon>
        <taxon>Hymenobacter</taxon>
    </lineage>
</organism>
<dbReference type="RefSeq" id="WP_125419583.1">
    <property type="nucleotide sequence ID" value="NZ_RWIT01000004.1"/>
</dbReference>
<name>A0A3R9P4Z6_9BACT</name>
<feature type="domain" description="DUF305" evidence="2">
    <location>
        <begin position="97"/>
        <end position="147"/>
    </location>
</feature>
<dbReference type="Proteomes" id="UP000273500">
    <property type="component" value="Unassembled WGS sequence"/>
</dbReference>
<feature type="transmembrane region" description="Helical" evidence="1">
    <location>
        <begin position="70"/>
        <end position="89"/>
    </location>
</feature>